<feature type="compositionally biased region" description="Low complexity" evidence="1">
    <location>
        <begin position="829"/>
        <end position="840"/>
    </location>
</feature>
<feature type="compositionally biased region" description="Polar residues" evidence="1">
    <location>
        <begin position="591"/>
        <end position="605"/>
    </location>
</feature>
<dbReference type="PANTHER" id="PTHR28051:SF1">
    <property type="entry name" value="PROTEIN MTL1-RELATED"/>
    <property type="match status" value="1"/>
</dbReference>
<dbReference type="GO" id="GO:0042149">
    <property type="term" value="P:cellular response to glucose starvation"/>
    <property type="evidence" value="ECO:0007669"/>
    <property type="project" value="TreeGrafter"/>
</dbReference>
<feature type="compositionally biased region" description="Acidic residues" evidence="1">
    <location>
        <begin position="385"/>
        <end position="396"/>
    </location>
</feature>
<evidence type="ECO:0000256" key="1">
    <source>
        <dbReference type="SAM" id="MobiDB-lite"/>
    </source>
</evidence>
<feature type="compositionally biased region" description="Basic and acidic residues" evidence="1">
    <location>
        <begin position="731"/>
        <end position="747"/>
    </location>
</feature>
<name>A0A6A4HIJ6_9AGAR</name>
<dbReference type="InterPro" id="IPR052292">
    <property type="entry name" value="Glucose_repression_reg"/>
</dbReference>
<dbReference type="InterPro" id="IPR013860">
    <property type="entry name" value="AreA_GATA"/>
</dbReference>
<accession>A0A6A4HIJ6</accession>
<feature type="compositionally biased region" description="Polar residues" evidence="1">
    <location>
        <begin position="409"/>
        <end position="418"/>
    </location>
</feature>
<dbReference type="OrthoDB" id="5563539at2759"/>
<feature type="region of interest" description="Disordered" evidence="1">
    <location>
        <begin position="663"/>
        <end position="1010"/>
    </location>
</feature>
<feature type="compositionally biased region" description="Basic residues" evidence="1">
    <location>
        <begin position="709"/>
        <end position="719"/>
    </location>
</feature>
<feature type="region of interest" description="Disordered" evidence="1">
    <location>
        <begin position="591"/>
        <end position="641"/>
    </location>
</feature>
<feature type="compositionally biased region" description="Acidic residues" evidence="1">
    <location>
        <begin position="346"/>
        <end position="357"/>
    </location>
</feature>
<feature type="compositionally biased region" description="Basic and acidic residues" evidence="1">
    <location>
        <begin position="853"/>
        <end position="878"/>
    </location>
</feature>
<evidence type="ECO:0000313" key="4">
    <source>
        <dbReference type="Proteomes" id="UP000799118"/>
    </source>
</evidence>
<feature type="compositionally biased region" description="Polar residues" evidence="1">
    <location>
        <begin position="720"/>
        <end position="730"/>
    </location>
</feature>
<keyword evidence="4" id="KW-1185">Reference proteome</keyword>
<evidence type="ECO:0000313" key="3">
    <source>
        <dbReference type="EMBL" id="KAE9397793.1"/>
    </source>
</evidence>
<dbReference type="Proteomes" id="UP000799118">
    <property type="component" value="Unassembled WGS sequence"/>
</dbReference>
<reference evidence="3" key="1">
    <citation type="journal article" date="2019" name="Environ. Microbiol.">
        <title>Fungal ecological strategies reflected in gene transcription - a case study of two litter decomposers.</title>
        <authorList>
            <person name="Barbi F."/>
            <person name="Kohler A."/>
            <person name="Barry K."/>
            <person name="Baskaran P."/>
            <person name="Daum C."/>
            <person name="Fauchery L."/>
            <person name="Ihrmark K."/>
            <person name="Kuo A."/>
            <person name="LaButti K."/>
            <person name="Lipzen A."/>
            <person name="Morin E."/>
            <person name="Grigoriev I.V."/>
            <person name="Henrissat B."/>
            <person name="Lindahl B."/>
            <person name="Martin F."/>
        </authorList>
    </citation>
    <scope>NUCLEOTIDE SEQUENCE</scope>
    <source>
        <strain evidence="3">JB14</strain>
    </source>
</reference>
<feature type="compositionally biased region" description="Acidic residues" evidence="1">
    <location>
        <begin position="683"/>
        <end position="694"/>
    </location>
</feature>
<dbReference type="Pfam" id="PF08550">
    <property type="entry name" value="GATA_AreA"/>
    <property type="match status" value="1"/>
</dbReference>
<feature type="compositionally biased region" description="Low complexity" evidence="1">
    <location>
        <begin position="802"/>
        <end position="820"/>
    </location>
</feature>
<feature type="compositionally biased region" description="Low complexity" evidence="1">
    <location>
        <begin position="919"/>
        <end position="929"/>
    </location>
</feature>
<feature type="region of interest" description="Disordered" evidence="1">
    <location>
        <begin position="105"/>
        <end position="130"/>
    </location>
</feature>
<sequence length="1036" mass="111891">MASYLPVLLYSVGSNAAPDDSALTTLPRGQVDYLSHEWQEEDVWRSWRNMTRQKNEIANGIRLENASWRTWWKQRNQLKTISPETLNWLKDSDVTWLYGPLHTAVEWTPPPKPKPDQTEHKMASARDRLDLSEPKHKSILKYRSISEMLTSELPSPLFSPAESDEDLDGNHESDEEASDADISGTSPRRPSLSYTKSDTHITRWGPNRAFRKDSPPRIEPTGANPPPATKAASQTTPHHVHSATNLSGYFASHIQGQNQHLEAQAQGDSSSSSPSPKDGSAEVTPSGGIHANSHNKKKHITFNTFVEQCIAIDKPKPKEINFGATASEDEGDWYVRNEPGRNGYDDGYDEDGEDGFDGDWGLNECAISTDSESDVDQEILRGEGEIEEDEDEDEDEGVIRMRSRRDSFNIKNNAKSLRSTSKASTSSSSSTSSGGDYSSSSTSAPSSSYSSSSNRKPYPPNIRRRKRSDNHISLPRRDSSSTIVRNNSSTALSSSDKEMVSIAPIAPTMLKTGGHSTWDGFGVHGAQSPYRHPASSAWAEGFGDDGFSDDGGNVRVGPGGAHLYFGGHNSSDSEATTPVGLVYMPPATTRYSSSRLPRVSSNASLDSEAEVELRENANQKDADDVLRSDKKVQEGSGDKVYHHHEAYFSIDSDKEGVLGARSVSVPIVVRTPPAVDRDHGVRDDDDDGAEEDAYDYFGGPDLGEDFAQRRTKSSSRRKPQGSSDTGSSRASIKDDEGKLQANDEERKSRSRSRSRSRTPSPSYVPLSSTPAISVPGRVEQNVSSPSSSSLLSPPQRGRESIPSESPSSSRGRTSRTSSSFSDRERSRSSHSSPIGSLSPEGIGSAYSANGRGGGDRERERERSIRSGGRGRERTERKLTHSLSPEAVESVTSLPDAASSVSSLSSSSQTIIPPPTVGGTSDISTSPIDIPSDEDVARSHPTPANSPVISMSGAAHAIARLNGKPPMKIPGPQVSSPRLSYEEPNVKPSSLPPSSPRSRTPSDSTTIPSDDATVVGKAVGIVSSAGAYLGLWNGTIS</sequence>
<feature type="region of interest" description="Disordered" evidence="1">
    <location>
        <begin position="154"/>
        <end position="240"/>
    </location>
</feature>
<dbReference type="EMBL" id="ML769492">
    <property type="protein sequence ID" value="KAE9397793.1"/>
    <property type="molecule type" value="Genomic_DNA"/>
</dbReference>
<feature type="compositionally biased region" description="Basic and acidic residues" evidence="1">
    <location>
        <begin position="113"/>
        <end position="130"/>
    </location>
</feature>
<protein>
    <recommendedName>
        <fullName evidence="2">Nitrogen regulatory protein areA GATA-like domain-containing protein</fullName>
    </recommendedName>
</protein>
<feature type="compositionally biased region" description="Polar residues" evidence="1">
    <location>
        <begin position="231"/>
        <end position="240"/>
    </location>
</feature>
<dbReference type="PANTHER" id="PTHR28051">
    <property type="entry name" value="PROTEIN MTL1-RELATED"/>
    <property type="match status" value="1"/>
</dbReference>
<feature type="compositionally biased region" description="Low complexity" evidence="1">
    <location>
        <begin position="995"/>
        <end position="1010"/>
    </location>
</feature>
<dbReference type="AlphaFoldDB" id="A0A6A4HIJ6"/>
<feature type="compositionally biased region" description="Low complexity" evidence="1">
    <location>
        <begin position="419"/>
        <end position="453"/>
    </location>
</feature>
<gene>
    <name evidence="3" type="ORF">BT96DRAFT_976802</name>
</gene>
<feature type="compositionally biased region" description="Low complexity" evidence="1">
    <location>
        <begin position="267"/>
        <end position="278"/>
    </location>
</feature>
<evidence type="ECO:0000259" key="2">
    <source>
        <dbReference type="Pfam" id="PF08550"/>
    </source>
</evidence>
<dbReference type="GO" id="GO:0007039">
    <property type="term" value="P:protein catabolic process in the vacuole"/>
    <property type="evidence" value="ECO:0007669"/>
    <property type="project" value="TreeGrafter"/>
</dbReference>
<feature type="compositionally biased region" description="Acidic residues" evidence="1">
    <location>
        <begin position="162"/>
        <end position="179"/>
    </location>
</feature>
<proteinExistence type="predicted"/>
<feature type="compositionally biased region" description="Polar residues" evidence="1">
    <location>
        <begin position="480"/>
        <end position="494"/>
    </location>
</feature>
<feature type="compositionally biased region" description="Low complexity" evidence="1">
    <location>
        <begin position="898"/>
        <end position="907"/>
    </location>
</feature>
<feature type="compositionally biased region" description="Polar residues" evidence="1">
    <location>
        <begin position="183"/>
        <end position="196"/>
    </location>
</feature>
<organism evidence="3 4">
    <name type="scientific">Gymnopus androsaceus JB14</name>
    <dbReference type="NCBI Taxonomy" id="1447944"/>
    <lineage>
        <taxon>Eukaryota</taxon>
        <taxon>Fungi</taxon>
        <taxon>Dikarya</taxon>
        <taxon>Basidiomycota</taxon>
        <taxon>Agaricomycotina</taxon>
        <taxon>Agaricomycetes</taxon>
        <taxon>Agaricomycetidae</taxon>
        <taxon>Agaricales</taxon>
        <taxon>Marasmiineae</taxon>
        <taxon>Omphalotaceae</taxon>
        <taxon>Gymnopus</taxon>
    </lineage>
</organism>
<feature type="region of interest" description="Disordered" evidence="1">
    <location>
        <begin position="322"/>
        <end position="497"/>
    </location>
</feature>
<feature type="region of interest" description="Disordered" evidence="1">
    <location>
        <begin position="259"/>
        <end position="295"/>
    </location>
</feature>
<dbReference type="GO" id="GO:0005773">
    <property type="term" value="C:vacuole"/>
    <property type="evidence" value="ECO:0007669"/>
    <property type="project" value="GOC"/>
</dbReference>
<feature type="compositionally biased region" description="Basic and acidic residues" evidence="1">
    <location>
        <begin position="611"/>
        <end position="641"/>
    </location>
</feature>
<feature type="domain" description="Nitrogen regulatory protein areA GATA-like" evidence="2">
    <location>
        <begin position="46"/>
        <end position="73"/>
    </location>
</feature>
<feature type="compositionally biased region" description="Low complexity" evidence="1">
    <location>
        <begin position="783"/>
        <end position="795"/>
    </location>
</feature>